<reference evidence="1" key="1">
    <citation type="submission" date="2023-01" db="EMBL/GenBank/DDBJ databases">
        <title>Genome assembly of the deep-sea coral Lophelia pertusa.</title>
        <authorList>
            <person name="Herrera S."/>
            <person name="Cordes E."/>
        </authorList>
    </citation>
    <scope>NUCLEOTIDE SEQUENCE</scope>
    <source>
        <strain evidence="1">USNM1676648</strain>
        <tissue evidence="1">Polyp</tissue>
    </source>
</reference>
<comment type="caution">
    <text evidence="1">The sequence shown here is derived from an EMBL/GenBank/DDBJ whole genome shotgun (WGS) entry which is preliminary data.</text>
</comment>
<dbReference type="AlphaFoldDB" id="A0A9X0D6Q0"/>
<dbReference type="EMBL" id="MU825449">
    <property type="protein sequence ID" value="KAJ7388830.1"/>
    <property type="molecule type" value="Genomic_DNA"/>
</dbReference>
<proteinExistence type="predicted"/>
<keyword evidence="2" id="KW-1185">Reference proteome</keyword>
<dbReference type="Gene3D" id="3.30.750.24">
    <property type="entry name" value="STAS domain"/>
    <property type="match status" value="1"/>
</dbReference>
<protein>
    <recommendedName>
        <fullName evidence="3">STAS domain-containing protein</fullName>
    </recommendedName>
</protein>
<name>A0A9X0D6Q0_9CNID</name>
<organism evidence="1 2">
    <name type="scientific">Desmophyllum pertusum</name>
    <dbReference type="NCBI Taxonomy" id="174260"/>
    <lineage>
        <taxon>Eukaryota</taxon>
        <taxon>Metazoa</taxon>
        <taxon>Cnidaria</taxon>
        <taxon>Anthozoa</taxon>
        <taxon>Hexacorallia</taxon>
        <taxon>Scleractinia</taxon>
        <taxon>Caryophylliina</taxon>
        <taxon>Caryophylliidae</taxon>
        <taxon>Desmophyllum</taxon>
    </lineage>
</organism>
<evidence type="ECO:0000313" key="2">
    <source>
        <dbReference type="Proteomes" id="UP001163046"/>
    </source>
</evidence>
<dbReference type="Proteomes" id="UP001163046">
    <property type="component" value="Unassembled WGS sequence"/>
</dbReference>
<evidence type="ECO:0000313" key="1">
    <source>
        <dbReference type="EMBL" id="KAJ7388830.1"/>
    </source>
</evidence>
<sequence>MSSCLYQIQRSNIYDFFNCCPDYIREMLERAGFTARIGTEHLFVSVHDAVIHAVGIHSEDASYSSPVMSDTESANMALEAGTSNPQVHVEDSFL</sequence>
<dbReference type="InterPro" id="IPR036513">
    <property type="entry name" value="STAS_dom_sf"/>
</dbReference>
<evidence type="ECO:0008006" key="3">
    <source>
        <dbReference type="Google" id="ProtNLM"/>
    </source>
</evidence>
<accession>A0A9X0D6Q0</accession>
<gene>
    <name evidence="1" type="ORF">OS493_035387</name>
</gene>